<accession>A0A6N4R1N4</accession>
<protein>
    <submittedName>
        <fullName evidence="1">Uncharacterized protein</fullName>
    </submittedName>
</protein>
<reference evidence="1 2" key="1">
    <citation type="journal article" date="2019" name="PLoS Negl. Trop. Dis.">
        <title>Revisiting the worldwide diversity of Leptospira species in the environment.</title>
        <authorList>
            <person name="Vincent A.T."/>
            <person name="Schiettekatte O."/>
            <person name="Bourhy P."/>
            <person name="Veyrier F.J."/>
            <person name="Picardeau M."/>
        </authorList>
    </citation>
    <scope>NUCLEOTIDE SEQUENCE [LARGE SCALE GENOMIC DNA]</scope>
    <source>
        <strain evidence="1 2">201702445</strain>
    </source>
</reference>
<dbReference type="EMBL" id="RQGM01000037">
    <property type="protein sequence ID" value="TGL84656.1"/>
    <property type="molecule type" value="Genomic_DNA"/>
</dbReference>
<sequence>MLWEEIVTVYQLEATIQADQAGEYEVYHEGQRIAWGLNASGQLGIGGTRSPSPAPTPTQVLNIKNTVYVWVGGTQSFAL</sequence>
<organism evidence="1 2">
    <name type="scientific">Leptospira yasudae</name>
    <dbReference type="NCBI Taxonomy" id="2202201"/>
    <lineage>
        <taxon>Bacteria</taxon>
        <taxon>Pseudomonadati</taxon>
        <taxon>Spirochaetota</taxon>
        <taxon>Spirochaetia</taxon>
        <taxon>Leptospirales</taxon>
        <taxon>Leptospiraceae</taxon>
        <taxon>Leptospira</taxon>
    </lineage>
</organism>
<dbReference type="InterPro" id="IPR000408">
    <property type="entry name" value="Reg_chr_condens"/>
</dbReference>
<proteinExistence type="predicted"/>
<gene>
    <name evidence="1" type="ORF">EHQ83_10520</name>
</gene>
<dbReference type="Gene3D" id="2.130.10.30">
    <property type="entry name" value="Regulator of chromosome condensation 1/beta-lactamase-inhibitor protein II"/>
    <property type="match status" value="1"/>
</dbReference>
<dbReference type="InterPro" id="IPR009091">
    <property type="entry name" value="RCC1/BLIP-II"/>
</dbReference>
<evidence type="ECO:0000313" key="2">
    <source>
        <dbReference type="Proteomes" id="UP000297613"/>
    </source>
</evidence>
<dbReference type="AlphaFoldDB" id="A0A6N4R1N4"/>
<comment type="caution">
    <text evidence="1">The sequence shown here is derived from an EMBL/GenBank/DDBJ whole genome shotgun (WGS) entry which is preliminary data.</text>
</comment>
<dbReference type="PROSITE" id="PS50012">
    <property type="entry name" value="RCC1_3"/>
    <property type="match status" value="1"/>
</dbReference>
<dbReference type="SUPFAM" id="SSF50985">
    <property type="entry name" value="RCC1/BLIP-II"/>
    <property type="match status" value="1"/>
</dbReference>
<name>A0A6N4R1N4_9LEPT</name>
<dbReference type="Pfam" id="PF00415">
    <property type="entry name" value="RCC1"/>
    <property type="match status" value="1"/>
</dbReference>
<dbReference type="Proteomes" id="UP000297613">
    <property type="component" value="Unassembled WGS sequence"/>
</dbReference>
<evidence type="ECO:0000313" key="1">
    <source>
        <dbReference type="EMBL" id="TGL84656.1"/>
    </source>
</evidence>